<dbReference type="Pfam" id="PF02743">
    <property type="entry name" value="dCache_1"/>
    <property type="match status" value="1"/>
</dbReference>
<dbReference type="InterPro" id="IPR033479">
    <property type="entry name" value="dCache_1"/>
</dbReference>
<dbReference type="PANTHER" id="PTHR33121">
    <property type="entry name" value="CYCLIC DI-GMP PHOSPHODIESTERASE PDEF"/>
    <property type="match status" value="1"/>
</dbReference>
<feature type="transmembrane region" description="Helical" evidence="6">
    <location>
        <begin position="286"/>
        <end position="308"/>
    </location>
</feature>
<gene>
    <name evidence="10" type="primary">cph2_41</name>
    <name evidence="10" type="ORF">GALL_224860</name>
</gene>
<protein>
    <submittedName>
        <fullName evidence="10">Phytochrome-like protein cph2</fullName>
    </submittedName>
</protein>
<dbReference type="PROSITE" id="PS50883">
    <property type="entry name" value="EAL"/>
    <property type="match status" value="1"/>
</dbReference>
<evidence type="ECO:0000256" key="5">
    <source>
        <dbReference type="ARBA" id="ARBA00023136"/>
    </source>
</evidence>
<dbReference type="SMART" id="SM00304">
    <property type="entry name" value="HAMP"/>
    <property type="match status" value="1"/>
</dbReference>
<dbReference type="SMART" id="SM00065">
    <property type="entry name" value="GAF"/>
    <property type="match status" value="1"/>
</dbReference>
<dbReference type="PANTHER" id="PTHR33121:SF79">
    <property type="entry name" value="CYCLIC DI-GMP PHOSPHODIESTERASE PDED-RELATED"/>
    <property type="match status" value="1"/>
</dbReference>
<dbReference type="InterPro" id="IPR029016">
    <property type="entry name" value="GAF-like_dom_sf"/>
</dbReference>
<evidence type="ECO:0000313" key="10">
    <source>
        <dbReference type="EMBL" id="OIQ95517.1"/>
    </source>
</evidence>
<dbReference type="SUPFAM" id="SSF55073">
    <property type="entry name" value="Nucleotide cyclase"/>
    <property type="match status" value="1"/>
</dbReference>
<feature type="domain" description="HAMP" evidence="8">
    <location>
        <begin position="306"/>
        <end position="359"/>
    </location>
</feature>
<dbReference type="Pfam" id="PF00563">
    <property type="entry name" value="EAL"/>
    <property type="match status" value="1"/>
</dbReference>
<dbReference type="SMART" id="SM00052">
    <property type="entry name" value="EAL"/>
    <property type="match status" value="1"/>
</dbReference>
<dbReference type="EMBL" id="MLJW01000165">
    <property type="protein sequence ID" value="OIQ95517.1"/>
    <property type="molecule type" value="Genomic_DNA"/>
</dbReference>
<dbReference type="Gene3D" id="6.10.340.10">
    <property type="match status" value="1"/>
</dbReference>
<dbReference type="Pfam" id="PF00672">
    <property type="entry name" value="HAMP"/>
    <property type="match status" value="1"/>
</dbReference>
<comment type="caution">
    <text evidence="10">The sequence shown here is derived from an EMBL/GenBank/DDBJ whole genome shotgun (WGS) entry which is preliminary data.</text>
</comment>
<dbReference type="InterPro" id="IPR000160">
    <property type="entry name" value="GGDEF_dom"/>
</dbReference>
<proteinExistence type="predicted"/>
<dbReference type="InterPro" id="IPR003018">
    <property type="entry name" value="GAF"/>
</dbReference>
<evidence type="ECO:0000256" key="2">
    <source>
        <dbReference type="ARBA" id="ARBA00022475"/>
    </source>
</evidence>
<sequence length="982" mass="107123">MRFSSLHSRLLLLVLLCVIPAFALIAYSGFEHRRYQENNALQDANRLARIVTVQNAVLITDSRLLLAMLADVPELRVGGSIDACHRSLKKMLSLHSDYANLAVIRPNGDLFCAALPPKSPTNASGQDYFHKALTTKSFSVGYQASGETAGKGTLIASYPRLDAEGKIAAVLTVSINLSWLDRTLNAAGLPEGTVLTVVDHRGVIIGHYPGGGGWSGQSVLKDGGDFNKALMDGTRTVRAALSHDGVQRIFSFVPIGGAHSSDVYLGVGIPLSVTIAAEDRALERNLLMMSVAALLVIALAWFGGNVLVLRRLRAMAQAARRLAAGDLGARTGLRQDASELGQLGHAFDDMAQSLEHRIREVQRVARALKTLSAGNHALLHATEENALLREVCRIVVEEGGQRMAWVGYAEHDPQKTVRPVAQAGIGSDFVVGLPVTWSETAFGLGPTGIAIRSQRPSLSSTIPNIDPNLAPWREKLIGYGFTSILALPLKTNGETIGNLTIYSAEPDAFGEQEVALFEELADDLGFGIGTLWLRAEHARSAAEIEHLAYHDRLTDLPNRAWLYQRLEQLIVTEQKQRAPFTLLHLDIEHYRDVNEALGHQQGDTLLRLIGPRLSESVGDSGTVARIGSDEFAVVLPAADADAAVGYCEQIISAFARPFELSDLAVELQASIGIALYPGHGDDADSLMRRADMAVRAAKKSGTEFAFPAQDSEQGMVRRFTLTRDLRRAIENDELVLYCQPKLDIASGTICSAEMLARWNHSELGAISPTEFVAIAERTGLIKPLTYWVVKEATRHLHDFEQAGLDLPLAVNLSVRNLHDPKLTERITGLCTTWGVTPARLQLEITESAIMEDHDGARDVLVRLHDLGFELHIDDFGTGYSSLAYLQSLPVDAIKVDQSFVRKMRINEDSRTIARSTIDLAHNLGLKAIAEGVEDQPTLNLLAEMGCDMAQGFYIVRPMPVRDFYEWYDTRHKGAHDDTGAGG</sequence>
<dbReference type="InterPro" id="IPR050706">
    <property type="entry name" value="Cyclic-di-GMP_PDE-like"/>
</dbReference>
<dbReference type="SUPFAM" id="SSF141868">
    <property type="entry name" value="EAL domain-like"/>
    <property type="match status" value="1"/>
</dbReference>
<dbReference type="Gene3D" id="3.20.20.450">
    <property type="entry name" value="EAL domain"/>
    <property type="match status" value="1"/>
</dbReference>
<dbReference type="GO" id="GO:0071111">
    <property type="term" value="F:cyclic-guanylate-specific phosphodiesterase activity"/>
    <property type="evidence" value="ECO:0007669"/>
    <property type="project" value="InterPro"/>
</dbReference>
<dbReference type="InterPro" id="IPR035919">
    <property type="entry name" value="EAL_sf"/>
</dbReference>
<evidence type="ECO:0000256" key="6">
    <source>
        <dbReference type="SAM" id="Phobius"/>
    </source>
</evidence>
<dbReference type="NCBIfam" id="TIGR00254">
    <property type="entry name" value="GGDEF"/>
    <property type="match status" value="1"/>
</dbReference>
<dbReference type="SUPFAM" id="SSF55781">
    <property type="entry name" value="GAF domain-like"/>
    <property type="match status" value="1"/>
</dbReference>
<dbReference type="PROSITE" id="PS50885">
    <property type="entry name" value="HAMP"/>
    <property type="match status" value="1"/>
</dbReference>
<dbReference type="Gene3D" id="3.30.450.20">
    <property type="entry name" value="PAS domain"/>
    <property type="match status" value="1"/>
</dbReference>
<keyword evidence="4 6" id="KW-1133">Transmembrane helix</keyword>
<dbReference type="Gene3D" id="3.30.70.270">
    <property type="match status" value="1"/>
</dbReference>
<evidence type="ECO:0000256" key="1">
    <source>
        <dbReference type="ARBA" id="ARBA00004651"/>
    </source>
</evidence>
<dbReference type="PROSITE" id="PS50887">
    <property type="entry name" value="GGDEF"/>
    <property type="match status" value="1"/>
</dbReference>
<evidence type="ECO:0000259" key="7">
    <source>
        <dbReference type="PROSITE" id="PS50883"/>
    </source>
</evidence>
<dbReference type="CDD" id="cd01948">
    <property type="entry name" value="EAL"/>
    <property type="match status" value="1"/>
</dbReference>
<dbReference type="CDD" id="cd06225">
    <property type="entry name" value="HAMP"/>
    <property type="match status" value="1"/>
</dbReference>
<dbReference type="AlphaFoldDB" id="A0A1J5S5A9"/>
<dbReference type="GO" id="GO:0005886">
    <property type="term" value="C:plasma membrane"/>
    <property type="evidence" value="ECO:0007669"/>
    <property type="project" value="UniProtKB-SubCell"/>
</dbReference>
<dbReference type="Pfam" id="PF13185">
    <property type="entry name" value="GAF_2"/>
    <property type="match status" value="1"/>
</dbReference>
<organism evidence="10">
    <name type="scientific">mine drainage metagenome</name>
    <dbReference type="NCBI Taxonomy" id="410659"/>
    <lineage>
        <taxon>unclassified sequences</taxon>
        <taxon>metagenomes</taxon>
        <taxon>ecological metagenomes</taxon>
    </lineage>
</organism>
<dbReference type="InterPro" id="IPR043128">
    <property type="entry name" value="Rev_trsase/Diguanyl_cyclase"/>
</dbReference>
<dbReference type="Gene3D" id="3.30.450.40">
    <property type="match status" value="1"/>
</dbReference>
<evidence type="ECO:0000256" key="4">
    <source>
        <dbReference type="ARBA" id="ARBA00022989"/>
    </source>
</evidence>
<keyword evidence="5 6" id="KW-0472">Membrane</keyword>
<dbReference type="CDD" id="cd12914">
    <property type="entry name" value="PDC1_DGC_like"/>
    <property type="match status" value="1"/>
</dbReference>
<dbReference type="CDD" id="cd12915">
    <property type="entry name" value="PDC2_DGC_like"/>
    <property type="match status" value="1"/>
</dbReference>
<feature type="domain" description="EAL" evidence="7">
    <location>
        <begin position="718"/>
        <end position="971"/>
    </location>
</feature>
<dbReference type="GO" id="GO:0007165">
    <property type="term" value="P:signal transduction"/>
    <property type="evidence" value="ECO:0007669"/>
    <property type="project" value="InterPro"/>
</dbReference>
<dbReference type="SMART" id="SM00267">
    <property type="entry name" value="GGDEF"/>
    <property type="match status" value="1"/>
</dbReference>
<dbReference type="InterPro" id="IPR001633">
    <property type="entry name" value="EAL_dom"/>
</dbReference>
<name>A0A1J5S5A9_9ZZZZ</name>
<dbReference type="InterPro" id="IPR029787">
    <property type="entry name" value="Nucleotide_cyclase"/>
</dbReference>
<feature type="domain" description="GGDEF" evidence="9">
    <location>
        <begin position="578"/>
        <end position="710"/>
    </location>
</feature>
<dbReference type="Pfam" id="PF00990">
    <property type="entry name" value="GGDEF"/>
    <property type="match status" value="1"/>
</dbReference>
<evidence type="ECO:0000256" key="3">
    <source>
        <dbReference type="ARBA" id="ARBA00022692"/>
    </source>
</evidence>
<keyword evidence="2" id="KW-1003">Cell membrane</keyword>
<keyword evidence="3 6" id="KW-0812">Transmembrane</keyword>
<comment type="subcellular location">
    <subcellularLocation>
        <location evidence="1">Cell membrane</location>
        <topology evidence="1">Multi-pass membrane protein</topology>
    </subcellularLocation>
</comment>
<reference evidence="10" key="1">
    <citation type="submission" date="2016-10" db="EMBL/GenBank/DDBJ databases">
        <title>Sequence of Gallionella enrichment culture.</title>
        <authorList>
            <person name="Poehlein A."/>
            <person name="Muehling M."/>
            <person name="Daniel R."/>
        </authorList>
    </citation>
    <scope>NUCLEOTIDE SEQUENCE</scope>
</reference>
<dbReference type="SUPFAM" id="SSF158472">
    <property type="entry name" value="HAMP domain-like"/>
    <property type="match status" value="1"/>
</dbReference>
<dbReference type="CDD" id="cd01949">
    <property type="entry name" value="GGDEF"/>
    <property type="match status" value="1"/>
</dbReference>
<evidence type="ECO:0000259" key="8">
    <source>
        <dbReference type="PROSITE" id="PS50885"/>
    </source>
</evidence>
<evidence type="ECO:0000259" key="9">
    <source>
        <dbReference type="PROSITE" id="PS50887"/>
    </source>
</evidence>
<accession>A0A1J5S5A9</accession>
<dbReference type="InterPro" id="IPR003660">
    <property type="entry name" value="HAMP_dom"/>
</dbReference>